<keyword evidence="4" id="KW-1185">Reference proteome</keyword>
<dbReference type="SUPFAM" id="SSF55785">
    <property type="entry name" value="PYP-like sensor domain (PAS domain)"/>
    <property type="match status" value="1"/>
</dbReference>
<dbReference type="NCBIfam" id="TIGR00254">
    <property type="entry name" value="GGDEF"/>
    <property type="match status" value="1"/>
</dbReference>
<dbReference type="PANTHER" id="PTHR46663">
    <property type="entry name" value="DIGUANYLATE CYCLASE DGCT-RELATED"/>
    <property type="match status" value="1"/>
</dbReference>
<dbReference type="SUPFAM" id="SSF55073">
    <property type="entry name" value="Nucleotide cyclase"/>
    <property type="match status" value="1"/>
</dbReference>
<evidence type="ECO:0000313" key="4">
    <source>
        <dbReference type="Proteomes" id="UP001222118"/>
    </source>
</evidence>
<dbReference type="Proteomes" id="UP001222118">
    <property type="component" value="Chromosome"/>
</dbReference>
<name>A0ABY7YSU4_9HYPH</name>
<gene>
    <name evidence="3" type="ORF">PSQ90_08620</name>
</gene>
<dbReference type="GO" id="GO:0052621">
    <property type="term" value="F:diguanylate cyclase activity"/>
    <property type="evidence" value="ECO:0007669"/>
    <property type="project" value="UniProtKB-EC"/>
</dbReference>
<reference evidence="3 4" key="1">
    <citation type="submission" date="2023-02" db="EMBL/GenBank/DDBJ databases">
        <title>Devosia chondri sp. nov., isolated from the phycosphere of marine algae.</title>
        <authorList>
            <person name="Kim J.M."/>
            <person name="Lee J.K."/>
            <person name="Choi B.J."/>
            <person name="Bayburt H."/>
            <person name="Jeon C.O."/>
        </authorList>
    </citation>
    <scope>NUCLEOTIDE SEQUENCE [LARGE SCALE GENOMIC DNA]</scope>
    <source>
        <strain evidence="3 4">G2-5</strain>
    </source>
</reference>
<dbReference type="EMBL" id="CP118247">
    <property type="protein sequence ID" value="WDR04415.1"/>
    <property type="molecule type" value="Genomic_DNA"/>
</dbReference>
<dbReference type="SMART" id="SM00065">
    <property type="entry name" value="GAF"/>
    <property type="match status" value="1"/>
</dbReference>
<dbReference type="SUPFAM" id="SSF55781">
    <property type="entry name" value="GAF domain-like"/>
    <property type="match status" value="1"/>
</dbReference>
<dbReference type="PANTHER" id="PTHR46663:SF4">
    <property type="entry name" value="DIGUANYLATE CYCLASE DGCT-RELATED"/>
    <property type="match status" value="1"/>
</dbReference>
<dbReference type="Gene3D" id="3.30.70.270">
    <property type="match status" value="1"/>
</dbReference>
<dbReference type="RefSeq" id="WP_282209936.1">
    <property type="nucleotide sequence ID" value="NZ_CP118247.1"/>
</dbReference>
<keyword evidence="3" id="KW-0548">Nucleotidyltransferase</keyword>
<dbReference type="InterPro" id="IPR029787">
    <property type="entry name" value="Nucleotide_cyclase"/>
</dbReference>
<feature type="compositionally biased region" description="Polar residues" evidence="1">
    <location>
        <begin position="9"/>
        <end position="20"/>
    </location>
</feature>
<dbReference type="InterPro" id="IPR000160">
    <property type="entry name" value="GGDEF_dom"/>
</dbReference>
<dbReference type="Gene3D" id="3.30.450.40">
    <property type="match status" value="1"/>
</dbReference>
<dbReference type="InterPro" id="IPR043128">
    <property type="entry name" value="Rev_trsase/Diguanyl_cyclase"/>
</dbReference>
<protein>
    <submittedName>
        <fullName evidence="3">Diguanylate cyclase</fullName>
        <ecNumber evidence="3">2.7.7.65</ecNumber>
    </submittedName>
</protein>
<keyword evidence="3" id="KW-0808">Transferase</keyword>
<dbReference type="Pfam" id="PF00990">
    <property type="entry name" value="GGDEF"/>
    <property type="match status" value="1"/>
</dbReference>
<dbReference type="InterPro" id="IPR052163">
    <property type="entry name" value="DGC-Regulatory_Protein"/>
</dbReference>
<evidence type="ECO:0000259" key="2">
    <source>
        <dbReference type="PROSITE" id="PS50887"/>
    </source>
</evidence>
<proteinExistence type="predicted"/>
<dbReference type="InterPro" id="IPR003018">
    <property type="entry name" value="GAF"/>
</dbReference>
<dbReference type="PROSITE" id="PS50887">
    <property type="entry name" value="GGDEF"/>
    <property type="match status" value="1"/>
</dbReference>
<sequence length="475" mass="51798">MKAARKSQKGQSWFSPTPTADSGDDAIDRLLARVRDRLGMAAVVICLDEDDHLHSQCRDGSMAACLGQGTLFASMARVGPKPLIVPDATLDPRFWLDPLVTRAPHIRFYAGIPLFAGADRPIGLLSFYDQRPRSAELATALTEMAGEVMAIAAQRRARQTIARLETSLRVRINELDALAGHVTSNLELFERASATARIGVWQCDLAGDVLHWTDGVYDMFDLPRGSQLSRAKTLSCYTETSRAALTQARSAAIQNRTGFDLDVEINTAKGNHRWIRITATLDCLKGEPVRIYGMKQDITEEKILADRTRYLAEFDLMTGLANRGQFQALIDKNQSGALMLIDLDGFKQINDRFGHHAGDECLKVVAQRLREACGEAQLVARIGGDEFAVLLAHGLAHDTASSLAAEIVRQLAGRFTLGDIELHPNASVGVAFANGQSPDDLFKLADTALYTAKAEGRNTFRIADNVAVPSIKAVG</sequence>
<accession>A0ABY7YSU4</accession>
<dbReference type="InterPro" id="IPR029016">
    <property type="entry name" value="GAF-like_dom_sf"/>
</dbReference>
<evidence type="ECO:0000256" key="1">
    <source>
        <dbReference type="SAM" id="MobiDB-lite"/>
    </source>
</evidence>
<dbReference type="EC" id="2.7.7.65" evidence="3"/>
<dbReference type="InterPro" id="IPR035965">
    <property type="entry name" value="PAS-like_dom_sf"/>
</dbReference>
<dbReference type="Gene3D" id="3.30.450.20">
    <property type="entry name" value="PAS domain"/>
    <property type="match status" value="1"/>
</dbReference>
<dbReference type="Pfam" id="PF01590">
    <property type="entry name" value="GAF"/>
    <property type="match status" value="1"/>
</dbReference>
<dbReference type="CDD" id="cd01949">
    <property type="entry name" value="GGDEF"/>
    <property type="match status" value="1"/>
</dbReference>
<organism evidence="3 4">
    <name type="scientific">Devosia rhodophyticola</name>
    <dbReference type="NCBI Taxonomy" id="3026423"/>
    <lineage>
        <taxon>Bacteria</taxon>
        <taxon>Pseudomonadati</taxon>
        <taxon>Pseudomonadota</taxon>
        <taxon>Alphaproteobacteria</taxon>
        <taxon>Hyphomicrobiales</taxon>
        <taxon>Devosiaceae</taxon>
        <taxon>Devosia</taxon>
    </lineage>
</organism>
<dbReference type="SMART" id="SM00267">
    <property type="entry name" value="GGDEF"/>
    <property type="match status" value="1"/>
</dbReference>
<evidence type="ECO:0000313" key="3">
    <source>
        <dbReference type="EMBL" id="WDR04415.1"/>
    </source>
</evidence>
<feature type="region of interest" description="Disordered" evidence="1">
    <location>
        <begin position="1"/>
        <end position="20"/>
    </location>
</feature>
<feature type="domain" description="GGDEF" evidence="2">
    <location>
        <begin position="334"/>
        <end position="465"/>
    </location>
</feature>